<dbReference type="OrthoDB" id="3397246at2"/>
<evidence type="ECO:0000313" key="1">
    <source>
        <dbReference type="EMBL" id="SCG80865.1"/>
    </source>
</evidence>
<name>A0A125Q0V9_9ACTN</name>
<accession>A0A125Q0V9</accession>
<gene>
    <name evidence="1" type="ORF">GA0070623_5240</name>
</gene>
<reference evidence="2" key="1">
    <citation type="submission" date="2016-06" db="EMBL/GenBank/DDBJ databases">
        <authorList>
            <person name="Varghese N."/>
            <person name="Submissions Spin"/>
        </authorList>
    </citation>
    <scope>NUCLEOTIDE SEQUENCE [LARGE SCALE GENOMIC DNA]</scope>
    <source>
        <strain evidence="2">DSM 44983</strain>
    </source>
</reference>
<protein>
    <submittedName>
        <fullName evidence="1">Uncharacterized protein</fullName>
    </submittedName>
</protein>
<keyword evidence="2" id="KW-1185">Reference proteome</keyword>
<evidence type="ECO:0000313" key="2">
    <source>
        <dbReference type="Proteomes" id="UP000198226"/>
    </source>
</evidence>
<proteinExistence type="predicted"/>
<dbReference type="AlphaFoldDB" id="A0A125Q0V9"/>
<dbReference type="InterPro" id="IPR021401">
    <property type="entry name" value="DUF3040"/>
</dbReference>
<dbReference type="EMBL" id="LT607752">
    <property type="protein sequence ID" value="SCG80865.1"/>
    <property type="molecule type" value="Genomic_DNA"/>
</dbReference>
<dbReference type="RefSeq" id="WP_067313648.1">
    <property type="nucleotide sequence ID" value="NZ_LRMV01000166.1"/>
</dbReference>
<sequence length="87" mass="10521">MLSKEDQRRFDQITRHLRESDPRFFARLDHRIRARRGRWLLLLTVVLWAALPAMTVLAGRTAGAMCLMVLTAHTGLMWHFRHRWRWR</sequence>
<organism evidence="1 2">
    <name type="scientific">Micromonospora rifamycinica</name>
    <dbReference type="NCBI Taxonomy" id="291594"/>
    <lineage>
        <taxon>Bacteria</taxon>
        <taxon>Bacillati</taxon>
        <taxon>Actinomycetota</taxon>
        <taxon>Actinomycetes</taxon>
        <taxon>Micromonosporales</taxon>
        <taxon>Micromonosporaceae</taxon>
        <taxon>Micromonospora</taxon>
    </lineage>
</organism>
<dbReference type="Proteomes" id="UP000198226">
    <property type="component" value="Chromosome I"/>
</dbReference>
<dbReference type="Pfam" id="PF11239">
    <property type="entry name" value="DUF3040"/>
    <property type="match status" value="1"/>
</dbReference>